<evidence type="ECO:0000259" key="3">
    <source>
        <dbReference type="Pfam" id="PF08423"/>
    </source>
</evidence>
<dbReference type="GO" id="GO:0000723">
    <property type="term" value="P:telomere maintenance"/>
    <property type="evidence" value="ECO:0007669"/>
    <property type="project" value="TreeGrafter"/>
</dbReference>
<dbReference type="Pfam" id="PF08423">
    <property type="entry name" value="Rad51"/>
    <property type="match status" value="1"/>
</dbReference>
<dbReference type="GO" id="GO:0005815">
    <property type="term" value="C:microtubule organizing center"/>
    <property type="evidence" value="ECO:0007669"/>
    <property type="project" value="TreeGrafter"/>
</dbReference>
<accession>A0A1X6MNP5</accession>
<evidence type="ECO:0000256" key="2">
    <source>
        <dbReference type="ARBA" id="ARBA00023242"/>
    </source>
</evidence>
<dbReference type="STRING" id="670580.A0A1X6MNP5"/>
<feature type="domain" description="Rad51-like C-terminal" evidence="3">
    <location>
        <begin position="85"/>
        <end position="214"/>
    </location>
</feature>
<dbReference type="InterPro" id="IPR051988">
    <property type="entry name" value="HRR_RAD51_Paralog"/>
</dbReference>
<dbReference type="GeneID" id="36324844"/>
<protein>
    <recommendedName>
        <fullName evidence="3">Rad51-like C-terminal domain-containing protein</fullName>
    </recommendedName>
</protein>
<dbReference type="PANTHER" id="PTHR46457">
    <property type="entry name" value="DNA REPAIR PROTEIN RAD51 HOMOLOG 4"/>
    <property type="match status" value="1"/>
</dbReference>
<dbReference type="GO" id="GO:0000724">
    <property type="term" value="P:double-strand break repair via homologous recombination"/>
    <property type="evidence" value="ECO:0007669"/>
    <property type="project" value="TreeGrafter"/>
</dbReference>
<dbReference type="OrthoDB" id="336321at2759"/>
<dbReference type="InterPro" id="IPR027417">
    <property type="entry name" value="P-loop_NTPase"/>
</dbReference>
<evidence type="ECO:0000313" key="5">
    <source>
        <dbReference type="Proteomes" id="UP000194127"/>
    </source>
</evidence>
<dbReference type="RefSeq" id="XP_024334606.1">
    <property type="nucleotide sequence ID" value="XM_024479894.1"/>
</dbReference>
<comment type="subcellular location">
    <subcellularLocation>
        <location evidence="1">Nucleus</location>
    </subcellularLocation>
</comment>
<dbReference type="GO" id="GO:0033063">
    <property type="term" value="C:Rad51B-Rad51C-Rad51D-XRCC2 complex"/>
    <property type="evidence" value="ECO:0007669"/>
    <property type="project" value="TreeGrafter"/>
</dbReference>
<organism evidence="4 5">
    <name type="scientific">Postia placenta MAD-698-R-SB12</name>
    <dbReference type="NCBI Taxonomy" id="670580"/>
    <lineage>
        <taxon>Eukaryota</taxon>
        <taxon>Fungi</taxon>
        <taxon>Dikarya</taxon>
        <taxon>Basidiomycota</taxon>
        <taxon>Agaricomycotina</taxon>
        <taxon>Agaricomycetes</taxon>
        <taxon>Polyporales</taxon>
        <taxon>Adustoporiaceae</taxon>
        <taxon>Rhodonia</taxon>
    </lineage>
</organism>
<sequence>MRLQLLVPPLPQTLVDALTSLNIRTDAELLFSGRPADIFRKLPPGTVDYQEFIDLVSQVTERAAAPAIRGDQLWDAVKRRREDNEFCLLSTGVPELDTLLDGMHPPRVIEVSGDRGSGKTSLALQVVLRHLSTVFDSSALWIDTTGDFAPERIPAMLEHYTGQAASTVLERLQVALAFDIEAAHEVLDELYASLADDLSTGSTMRCVVIDAVTPLLGPLLSAVSSQGHQLVYNVVPSQSRFSVSDHQ</sequence>
<dbReference type="EMBL" id="KZ110607">
    <property type="protein sequence ID" value="OSX57812.1"/>
    <property type="molecule type" value="Genomic_DNA"/>
</dbReference>
<evidence type="ECO:0000256" key="1">
    <source>
        <dbReference type="ARBA" id="ARBA00004123"/>
    </source>
</evidence>
<dbReference type="GO" id="GO:0042148">
    <property type="term" value="P:DNA strand invasion"/>
    <property type="evidence" value="ECO:0007669"/>
    <property type="project" value="TreeGrafter"/>
</dbReference>
<reference evidence="4 5" key="1">
    <citation type="submission" date="2017-04" db="EMBL/GenBank/DDBJ databases">
        <title>Genome Sequence of the Model Brown-Rot Fungus Postia placenta SB12.</title>
        <authorList>
            <consortium name="DOE Joint Genome Institute"/>
            <person name="Gaskell J."/>
            <person name="Kersten P."/>
            <person name="Larrondo L.F."/>
            <person name="Canessa P."/>
            <person name="Martinez D."/>
            <person name="Hibbett D."/>
            <person name="Schmoll M."/>
            <person name="Kubicek C.P."/>
            <person name="Martinez A.T."/>
            <person name="Yadav J."/>
            <person name="Master E."/>
            <person name="Magnuson J.K."/>
            <person name="James T."/>
            <person name="Yaver D."/>
            <person name="Berka R."/>
            <person name="Labutti K."/>
            <person name="Lipzen A."/>
            <person name="Aerts A."/>
            <person name="Barry K."/>
            <person name="Henrissat B."/>
            <person name="Blanchette R."/>
            <person name="Grigoriev I."/>
            <person name="Cullen D."/>
        </authorList>
    </citation>
    <scope>NUCLEOTIDE SEQUENCE [LARGE SCALE GENOMIC DNA]</scope>
    <source>
        <strain evidence="4 5">MAD-698-R-SB12</strain>
    </source>
</reference>
<name>A0A1X6MNP5_9APHY</name>
<dbReference type="Gene3D" id="3.40.50.300">
    <property type="entry name" value="P-loop containing nucleotide triphosphate hydrolases"/>
    <property type="match status" value="1"/>
</dbReference>
<proteinExistence type="predicted"/>
<dbReference type="GO" id="GO:0008094">
    <property type="term" value="F:ATP-dependent activity, acting on DNA"/>
    <property type="evidence" value="ECO:0007669"/>
    <property type="project" value="TreeGrafter"/>
</dbReference>
<dbReference type="GO" id="GO:0000400">
    <property type="term" value="F:four-way junction DNA binding"/>
    <property type="evidence" value="ECO:0007669"/>
    <property type="project" value="TreeGrafter"/>
</dbReference>
<dbReference type="GO" id="GO:0007131">
    <property type="term" value="P:reciprocal meiotic recombination"/>
    <property type="evidence" value="ECO:0007669"/>
    <property type="project" value="TreeGrafter"/>
</dbReference>
<dbReference type="GO" id="GO:0003697">
    <property type="term" value="F:single-stranded DNA binding"/>
    <property type="evidence" value="ECO:0007669"/>
    <property type="project" value="TreeGrafter"/>
</dbReference>
<dbReference type="AlphaFoldDB" id="A0A1X6MNP5"/>
<dbReference type="GO" id="GO:0005657">
    <property type="term" value="C:replication fork"/>
    <property type="evidence" value="ECO:0007669"/>
    <property type="project" value="TreeGrafter"/>
</dbReference>
<evidence type="ECO:0000313" key="4">
    <source>
        <dbReference type="EMBL" id="OSX57812.1"/>
    </source>
</evidence>
<gene>
    <name evidence="4" type="ORF">POSPLADRAFT_1049999</name>
</gene>
<dbReference type="Proteomes" id="UP000194127">
    <property type="component" value="Unassembled WGS sequence"/>
</dbReference>
<keyword evidence="2" id="KW-0539">Nucleus</keyword>
<dbReference type="PANTHER" id="PTHR46457:SF1">
    <property type="entry name" value="DNA REPAIR PROTEIN RAD51 HOMOLOG 4"/>
    <property type="match status" value="1"/>
</dbReference>
<dbReference type="InterPro" id="IPR013632">
    <property type="entry name" value="Rad51_C"/>
</dbReference>
<dbReference type="SUPFAM" id="SSF52540">
    <property type="entry name" value="P-loop containing nucleoside triphosphate hydrolases"/>
    <property type="match status" value="1"/>
</dbReference>
<keyword evidence="5" id="KW-1185">Reference proteome</keyword>